<keyword evidence="4 11" id="KW-0812">Transmembrane</keyword>
<feature type="domain" description="Peptidase M48" evidence="12">
    <location>
        <begin position="149"/>
        <end position="371"/>
    </location>
</feature>
<keyword evidence="6 11" id="KW-0378">Hydrolase</keyword>
<feature type="active site" evidence="11">
    <location>
        <position position="216"/>
    </location>
</feature>
<feature type="binding site" evidence="11">
    <location>
        <position position="219"/>
    </location>
    <ligand>
        <name>Zn(2+)</name>
        <dbReference type="ChEBI" id="CHEBI:29105"/>
        <note>catalytic</note>
    </ligand>
</feature>
<accession>A0A7J3I5N4</accession>
<feature type="transmembrane region" description="Helical" evidence="11">
    <location>
        <begin position="47"/>
        <end position="69"/>
    </location>
</feature>
<organism evidence="13">
    <name type="scientific">Ignisphaera aggregans</name>
    <dbReference type="NCBI Taxonomy" id="334771"/>
    <lineage>
        <taxon>Archaea</taxon>
        <taxon>Thermoproteota</taxon>
        <taxon>Thermoprotei</taxon>
        <taxon>Desulfurococcales</taxon>
        <taxon>Desulfurococcaceae</taxon>
        <taxon>Ignisphaera</taxon>
    </lineage>
</organism>
<dbReference type="PANTHER" id="PTHR43221:SF2">
    <property type="entry name" value="PROTEASE HTPX HOMOLOG"/>
    <property type="match status" value="1"/>
</dbReference>
<evidence type="ECO:0000256" key="8">
    <source>
        <dbReference type="ARBA" id="ARBA00022989"/>
    </source>
</evidence>
<comment type="caution">
    <text evidence="13">The sequence shown here is derived from an EMBL/GenBank/DDBJ whole genome shotgun (WGS) entry which is preliminary data.</text>
</comment>
<feature type="transmembrane region" description="Helical" evidence="11">
    <location>
        <begin position="89"/>
        <end position="110"/>
    </location>
</feature>
<dbReference type="GO" id="GO:0006508">
    <property type="term" value="P:proteolysis"/>
    <property type="evidence" value="ECO:0007669"/>
    <property type="project" value="UniProtKB-KW"/>
</dbReference>
<evidence type="ECO:0000256" key="7">
    <source>
        <dbReference type="ARBA" id="ARBA00022833"/>
    </source>
</evidence>
<dbReference type="Gene3D" id="3.30.2010.10">
    <property type="entry name" value="Metalloproteases ('zincins'), catalytic domain"/>
    <property type="match status" value="1"/>
</dbReference>
<protein>
    <recommendedName>
        <fullName evidence="11">Protease HtpX homolog</fullName>
        <ecNumber evidence="11">3.4.24.-</ecNumber>
    </recommendedName>
</protein>
<comment type="similarity">
    <text evidence="1 11">Belongs to the peptidase M48B family.</text>
</comment>
<dbReference type="EC" id="3.4.24.-" evidence="11"/>
<dbReference type="InterPro" id="IPR050083">
    <property type="entry name" value="HtpX_protease"/>
</dbReference>
<keyword evidence="9 11" id="KW-0482">Metalloprotease</keyword>
<evidence type="ECO:0000256" key="6">
    <source>
        <dbReference type="ARBA" id="ARBA00022801"/>
    </source>
</evidence>
<evidence type="ECO:0000256" key="1">
    <source>
        <dbReference type="ARBA" id="ARBA00009779"/>
    </source>
</evidence>
<dbReference type="HAMAP" id="MF_00188">
    <property type="entry name" value="Pept_M48_protease_HtpX"/>
    <property type="match status" value="1"/>
</dbReference>
<keyword evidence="5 11" id="KW-0479">Metal-binding</keyword>
<evidence type="ECO:0000256" key="11">
    <source>
        <dbReference type="HAMAP-Rule" id="MF_00188"/>
    </source>
</evidence>
<dbReference type="GO" id="GO:0004222">
    <property type="term" value="F:metalloendopeptidase activity"/>
    <property type="evidence" value="ECO:0007669"/>
    <property type="project" value="UniProtKB-UniRule"/>
</dbReference>
<evidence type="ECO:0000259" key="12">
    <source>
        <dbReference type="Pfam" id="PF01435"/>
    </source>
</evidence>
<dbReference type="GO" id="GO:0008270">
    <property type="term" value="F:zinc ion binding"/>
    <property type="evidence" value="ECO:0007669"/>
    <property type="project" value="UniProtKB-UniRule"/>
</dbReference>
<name>A0A7J3I5N4_9CREN</name>
<feature type="binding site" evidence="11">
    <location>
        <position position="215"/>
    </location>
    <ligand>
        <name>Zn(2+)</name>
        <dbReference type="ChEBI" id="CHEBI:29105"/>
        <note>catalytic</note>
    </ligand>
</feature>
<sequence>MMRSKILIVLSLIAIALVTLTIIQLLLSVLLPGLGREAGLFPFFWNWWLIDIAAYTLAMVTLITAGISFEKIIRSRVPAGLDHLRSSMFSAAAAIIAATILIILLIGSIISPSMLLYMGILAVLFAIVPSSISWLTSPAIINFSYRCKHDPELQKIVDIVSKRAGIEPPKAMISELPIPNAFAYSSPIMGRYVAVTSGLLKSVRSREELEAIIGHELGHHKHRDNAIIMIFGLFPSVIYFLGRFMMFAGMMSSYIDGSNRRREGSGGLILFIIGIILIVVSILLQLAVLALSRLREYYADAHGAKVTSPYAMIGALESLDRFYRSYGVRRWIEDSKIKTLFIYALSEPFIGLEEVLSTHPPIYKRISFLKTLIGNLIEA</sequence>
<comment type="caution">
    <text evidence="11">Lacks conserved residue(s) required for the propagation of feature annotation.</text>
</comment>
<feature type="transmembrane region" description="Helical" evidence="11">
    <location>
        <begin position="226"/>
        <end position="248"/>
    </location>
</feature>
<evidence type="ECO:0000256" key="3">
    <source>
        <dbReference type="ARBA" id="ARBA00022670"/>
    </source>
</evidence>
<feature type="binding site" evidence="11">
    <location>
        <position position="296"/>
    </location>
    <ligand>
        <name>Zn(2+)</name>
        <dbReference type="ChEBI" id="CHEBI:29105"/>
        <note>catalytic</note>
    </ligand>
</feature>
<dbReference type="GO" id="GO:0005886">
    <property type="term" value="C:plasma membrane"/>
    <property type="evidence" value="ECO:0007669"/>
    <property type="project" value="UniProtKB-SubCell"/>
</dbReference>
<keyword evidence="2 11" id="KW-1003">Cell membrane</keyword>
<evidence type="ECO:0000256" key="5">
    <source>
        <dbReference type="ARBA" id="ARBA00022723"/>
    </source>
</evidence>
<evidence type="ECO:0000256" key="9">
    <source>
        <dbReference type="ARBA" id="ARBA00023049"/>
    </source>
</evidence>
<evidence type="ECO:0000313" key="13">
    <source>
        <dbReference type="EMBL" id="HGN36084.1"/>
    </source>
</evidence>
<comment type="subcellular location">
    <subcellularLocation>
        <location evidence="11">Cell membrane</location>
        <topology evidence="11">Multi-pass membrane protein</topology>
    </subcellularLocation>
</comment>
<keyword evidence="8 11" id="KW-1133">Transmembrane helix</keyword>
<comment type="cofactor">
    <cofactor evidence="11">
        <name>Zn(2+)</name>
        <dbReference type="ChEBI" id="CHEBI:29105"/>
    </cofactor>
    <text evidence="11">Binds 1 zinc ion per subunit.</text>
</comment>
<dbReference type="InterPro" id="IPR001915">
    <property type="entry name" value="Peptidase_M48"/>
</dbReference>
<feature type="transmembrane region" description="Helical" evidence="11">
    <location>
        <begin position="116"/>
        <end position="136"/>
    </location>
</feature>
<feature type="transmembrane region" description="Helical" evidence="11">
    <location>
        <begin position="268"/>
        <end position="291"/>
    </location>
</feature>
<dbReference type="PANTHER" id="PTHR43221">
    <property type="entry name" value="PROTEASE HTPX"/>
    <property type="match status" value="1"/>
</dbReference>
<keyword evidence="10 11" id="KW-0472">Membrane</keyword>
<dbReference type="EMBL" id="DTAI01000026">
    <property type="protein sequence ID" value="HGN36084.1"/>
    <property type="molecule type" value="Genomic_DNA"/>
</dbReference>
<feature type="transmembrane region" description="Helical" evidence="11">
    <location>
        <begin position="7"/>
        <end position="27"/>
    </location>
</feature>
<reference evidence="13" key="1">
    <citation type="journal article" date="2020" name="mSystems">
        <title>Genome- and Community-Level Interaction Insights into Carbon Utilization and Element Cycling Functions of Hydrothermarchaeota in Hydrothermal Sediment.</title>
        <authorList>
            <person name="Zhou Z."/>
            <person name="Liu Y."/>
            <person name="Xu W."/>
            <person name="Pan J."/>
            <person name="Luo Z.H."/>
            <person name="Li M."/>
        </authorList>
    </citation>
    <scope>NUCLEOTIDE SEQUENCE [LARGE SCALE GENOMIC DNA]</scope>
    <source>
        <strain evidence="13">SpSt-618</strain>
    </source>
</reference>
<evidence type="ECO:0000256" key="2">
    <source>
        <dbReference type="ARBA" id="ARBA00022475"/>
    </source>
</evidence>
<dbReference type="Pfam" id="PF01435">
    <property type="entry name" value="Peptidase_M48"/>
    <property type="match status" value="1"/>
</dbReference>
<dbReference type="CDD" id="cd07338">
    <property type="entry name" value="M48B_HtpX_like"/>
    <property type="match status" value="1"/>
</dbReference>
<keyword evidence="7 11" id="KW-0862">Zinc</keyword>
<dbReference type="AlphaFoldDB" id="A0A7J3I5N4"/>
<evidence type="ECO:0000256" key="10">
    <source>
        <dbReference type="ARBA" id="ARBA00023136"/>
    </source>
</evidence>
<keyword evidence="3 11" id="KW-0645">Protease</keyword>
<dbReference type="InterPro" id="IPR022919">
    <property type="entry name" value="Pept_M48_protease_HtpX"/>
</dbReference>
<gene>
    <name evidence="11" type="primary">htpX</name>
    <name evidence="13" type="ORF">ENT87_00820</name>
</gene>
<evidence type="ECO:0000256" key="4">
    <source>
        <dbReference type="ARBA" id="ARBA00022692"/>
    </source>
</evidence>
<proteinExistence type="inferred from homology"/>